<accession>Z9JIT0</accession>
<evidence type="ECO:0000313" key="4">
    <source>
        <dbReference type="Proteomes" id="UP000020406"/>
    </source>
</evidence>
<evidence type="ECO:0000256" key="1">
    <source>
        <dbReference type="SAM" id="MobiDB-lite"/>
    </source>
</evidence>
<dbReference type="AlphaFoldDB" id="Z9JIT0"/>
<dbReference type="RefSeq" id="WP_038271710.1">
    <property type="nucleotide sequence ID" value="NZ_CP087676.1"/>
</dbReference>
<feature type="region of interest" description="Disordered" evidence="1">
    <location>
        <begin position="45"/>
        <end position="68"/>
    </location>
</feature>
<evidence type="ECO:0000313" key="3">
    <source>
        <dbReference type="EMBL" id="MCD8471926.1"/>
    </source>
</evidence>
<proteinExistence type="predicted"/>
<feature type="compositionally biased region" description="Polar residues" evidence="1">
    <location>
        <begin position="59"/>
        <end position="68"/>
    </location>
</feature>
<gene>
    <name evidence="2" type="ORF">AF72_09315</name>
    <name evidence="3" type="ORF">LPH55_00185</name>
</gene>
<evidence type="ECO:0000313" key="5">
    <source>
        <dbReference type="Proteomes" id="UP001430701"/>
    </source>
</evidence>
<organism evidence="2 4">
    <name type="scientific">Xylella taiwanensis</name>
    <dbReference type="NCBI Taxonomy" id="1444770"/>
    <lineage>
        <taxon>Bacteria</taxon>
        <taxon>Pseudomonadati</taxon>
        <taxon>Pseudomonadota</taxon>
        <taxon>Gammaproteobacteria</taxon>
        <taxon>Lysobacterales</taxon>
        <taxon>Lysobacteraceae</taxon>
        <taxon>Xylella</taxon>
    </lineage>
</organism>
<keyword evidence="5" id="KW-1185">Reference proteome</keyword>
<dbReference type="PATRIC" id="fig|1444770.3.peg.2207"/>
<dbReference type="Proteomes" id="UP001430701">
    <property type="component" value="Unassembled WGS sequence"/>
</dbReference>
<sequence>MDDIAIAFGAFELNMYKHSNDKNNLLSKVIRTHYQRMTSNHLFDNVRSHELHSPRRQQRINISNHSSR</sequence>
<name>Z9JIT0_9GAMM</name>
<dbReference type="Proteomes" id="UP000020406">
    <property type="component" value="Unassembled WGS sequence"/>
</dbReference>
<protein>
    <submittedName>
        <fullName evidence="2">Uncharacterized protein</fullName>
    </submittedName>
</protein>
<dbReference type="KEGG" id="xtw:AB672_10185"/>
<dbReference type="EMBL" id="JAJPPU010000001">
    <property type="protein sequence ID" value="MCD8471926.1"/>
    <property type="molecule type" value="Genomic_DNA"/>
</dbReference>
<dbReference type="STRING" id="1444770.AF72_09315"/>
<dbReference type="EMBL" id="JDSQ01000015">
    <property type="protein sequence ID" value="EWS77741.1"/>
    <property type="molecule type" value="Genomic_DNA"/>
</dbReference>
<reference evidence="3" key="2">
    <citation type="submission" date="2021-11" db="EMBL/GenBank/DDBJ databases">
        <title>Genome sequence of Xylella taiwanensis PLS432.</title>
        <authorList>
            <person name="Weng L.-W."/>
            <person name="Su C.-C."/>
            <person name="Tsai C.-W."/>
            <person name="Kuo C.-H."/>
        </authorList>
    </citation>
    <scope>NUCLEOTIDE SEQUENCE</scope>
    <source>
        <strain evidence="3">PLS432</strain>
    </source>
</reference>
<comment type="caution">
    <text evidence="2">The sequence shown here is derived from an EMBL/GenBank/DDBJ whole genome shotgun (WGS) entry which is preliminary data.</text>
</comment>
<reference evidence="2 4" key="1">
    <citation type="journal article" date="2014" name="Genome Announc.">
        <title>Draft Genome Sequence of Xylella fastidiosa Pear Leaf Scorch Strain in Taiwan.</title>
        <authorList>
            <person name="Su C.C."/>
            <person name="Deng W.L."/>
            <person name="Jan F.J."/>
            <person name="Chang C.J."/>
            <person name="Huang H."/>
            <person name="Chen J."/>
        </authorList>
    </citation>
    <scope>NUCLEOTIDE SEQUENCE [LARGE SCALE GENOMIC DNA]</scope>
    <source>
        <strain evidence="2 4">PLS229</strain>
    </source>
</reference>
<evidence type="ECO:0000313" key="2">
    <source>
        <dbReference type="EMBL" id="EWS77741.1"/>
    </source>
</evidence>